<keyword evidence="12" id="KW-1185">Reference proteome</keyword>
<evidence type="ECO:0000259" key="10">
    <source>
        <dbReference type="SMART" id="SM00831"/>
    </source>
</evidence>
<feature type="transmembrane region" description="Helical" evidence="9">
    <location>
        <begin position="257"/>
        <end position="275"/>
    </location>
</feature>
<name>A0A2W1JPH1_9CYAN</name>
<dbReference type="SMART" id="SM00831">
    <property type="entry name" value="Cation_ATPase_N"/>
    <property type="match status" value="1"/>
</dbReference>
<organism evidence="11 12">
    <name type="scientific">Acaryochloris thomasi RCC1774</name>
    <dbReference type="NCBI Taxonomy" id="1764569"/>
    <lineage>
        <taxon>Bacteria</taxon>
        <taxon>Bacillati</taxon>
        <taxon>Cyanobacteriota</taxon>
        <taxon>Cyanophyceae</taxon>
        <taxon>Acaryochloridales</taxon>
        <taxon>Acaryochloridaceae</taxon>
        <taxon>Acaryochloris</taxon>
        <taxon>Acaryochloris thomasi</taxon>
    </lineage>
</organism>
<dbReference type="GO" id="GO:1902600">
    <property type="term" value="P:proton transmembrane transport"/>
    <property type="evidence" value="ECO:0007669"/>
    <property type="project" value="TreeGrafter"/>
</dbReference>
<dbReference type="InterPro" id="IPR044492">
    <property type="entry name" value="P_typ_ATPase_HD_dom"/>
</dbReference>
<comment type="subcellular location">
    <subcellularLocation>
        <location evidence="1">Membrane</location>
        <topology evidence="1">Multi-pass membrane protein</topology>
    </subcellularLocation>
</comment>
<evidence type="ECO:0000313" key="11">
    <source>
        <dbReference type="EMBL" id="PZD71141.1"/>
    </source>
</evidence>
<accession>A0A2W1JPH1</accession>
<evidence type="ECO:0000256" key="3">
    <source>
        <dbReference type="ARBA" id="ARBA00022692"/>
    </source>
</evidence>
<evidence type="ECO:0000256" key="5">
    <source>
        <dbReference type="ARBA" id="ARBA00022840"/>
    </source>
</evidence>
<dbReference type="InterPro" id="IPR036412">
    <property type="entry name" value="HAD-like_sf"/>
</dbReference>
<dbReference type="Pfam" id="PF08282">
    <property type="entry name" value="Hydrolase_3"/>
    <property type="match status" value="1"/>
</dbReference>
<dbReference type="PANTHER" id="PTHR43294">
    <property type="entry name" value="SODIUM/POTASSIUM-TRANSPORTING ATPASE SUBUNIT ALPHA"/>
    <property type="match status" value="1"/>
</dbReference>
<evidence type="ECO:0000256" key="7">
    <source>
        <dbReference type="ARBA" id="ARBA00022989"/>
    </source>
</evidence>
<dbReference type="PANTHER" id="PTHR43294:SF20">
    <property type="entry name" value="P-TYPE ATPASE"/>
    <property type="match status" value="1"/>
</dbReference>
<dbReference type="InterPro" id="IPR008250">
    <property type="entry name" value="ATPase_P-typ_transduc_dom_A_sf"/>
</dbReference>
<dbReference type="Gene3D" id="1.20.1110.10">
    <property type="entry name" value="Calcium-transporting ATPase, transmembrane domain"/>
    <property type="match status" value="1"/>
</dbReference>
<proteinExistence type="inferred from homology"/>
<keyword evidence="11" id="KW-0378">Hydrolase</keyword>
<keyword evidence="8 9" id="KW-0472">Membrane</keyword>
<dbReference type="GO" id="GO:0030007">
    <property type="term" value="P:intracellular potassium ion homeostasis"/>
    <property type="evidence" value="ECO:0007669"/>
    <property type="project" value="TreeGrafter"/>
</dbReference>
<dbReference type="Pfam" id="PF00122">
    <property type="entry name" value="E1-E2_ATPase"/>
    <property type="match status" value="1"/>
</dbReference>
<dbReference type="InterPro" id="IPR023214">
    <property type="entry name" value="HAD_sf"/>
</dbReference>
<evidence type="ECO:0000256" key="8">
    <source>
        <dbReference type="ARBA" id="ARBA00023136"/>
    </source>
</evidence>
<evidence type="ECO:0000256" key="2">
    <source>
        <dbReference type="ARBA" id="ARBA00005675"/>
    </source>
</evidence>
<dbReference type="Gene3D" id="2.70.150.10">
    <property type="entry name" value="Calcium-transporting ATPase, cytoplasmic transduction domain A"/>
    <property type="match status" value="1"/>
</dbReference>
<dbReference type="NCBIfam" id="TIGR01494">
    <property type="entry name" value="ATPase_P-type"/>
    <property type="match status" value="2"/>
</dbReference>
<dbReference type="EMBL" id="PQWO01000021">
    <property type="protein sequence ID" value="PZD71141.1"/>
    <property type="molecule type" value="Genomic_DNA"/>
</dbReference>
<dbReference type="GO" id="GO:0006883">
    <property type="term" value="P:intracellular sodium ion homeostasis"/>
    <property type="evidence" value="ECO:0007669"/>
    <property type="project" value="TreeGrafter"/>
</dbReference>
<dbReference type="SFLD" id="SFLDG00002">
    <property type="entry name" value="C1.7:_P-type_atpase_like"/>
    <property type="match status" value="1"/>
</dbReference>
<dbReference type="Pfam" id="PF00690">
    <property type="entry name" value="Cation_ATPase_N"/>
    <property type="match status" value="1"/>
</dbReference>
<dbReference type="Gene3D" id="3.40.50.1000">
    <property type="entry name" value="HAD superfamily/HAD-like"/>
    <property type="match status" value="1"/>
</dbReference>
<dbReference type="AlphaFoldDB" id="A0A2W1JPH1"/>
<gene>
    <name evidence="11" type="ORF">C1752_07869</name>
</gene>
<dbReference type="GO" id="GO:1990573">
    <property type="term" value="P:potassium ion import across plasma membrane"/>
    <property type="evidence" value="ECO:0007669"/>
    <property type="project" value="TreeGrafter"/>
</dbReference>
<dbReference type="SFLD" id="SFLDF00027">
    <property type="entry name" value="p-type_atpase"/>
    <property type="match status" value="1"/>
</dbReference>
<feature type="transmembrane region" description="Helical" evidence="9">
    <location>
        <begin position="840"/>
        <end position="859"/>
    </location>
</feature>
<dbReference type="SFLD" id="SFLDS00003">
    <property type="entry name" value="Haloacid_Dehalogenase"/>
    <property type="match status" value="1"/>
</dbReference>
<feature type="transmembrane region" description="Helical" evidence="9">
    <location>
        <begin position="93"/>
        <end position="110"/>
    </location>
</feature>
<dbReference type="PROSITE" id="PS00154">
    <property type="entry name" value="ATPASE_E1_E2"/>
    <property type="match status" value="1"/>
</dbReference>
<comment type="similarity">
    <text evidence="2">Belongs to the cation transport ATPase (P-type) (TC 3.A.3) family. Type IIA subfamily.</text>
</comment>
<dbReference type="InterPro" id="IPR006068">
    <property type="entry name" value="ATPase_P-typ_cation-transptr_C"/>
</dbReference>
<feature type="domain" description="Cation-transporting P-type ATPase N-terminal" evidence="10">
    <location>
        <begin position="15"/>
        <end position="89"/>
    </location>
</feature>
<dbReference type="SUPFAM" id="SSF81653">
    <property type="entry name" value="Calcium ATPase, transduction domain A"/>
    <property type="match status" value="1"/>
</dbReference>
<feature type="transmembrane region" description="Helical" evidence="9">
    <location>
        <begin position="700"/>
        <end position="722"/>
    </location>
</feature>
<dbReference type="InterPro" id="IPR001757">
    <property type="entry name" value="P_typ_ATPase"/>
</dbReference>
<dbReference type="Pfam" id="PF13246">
    <property type="entry name" value="Cation_ATPase"/>
    <property type="match status" value="1"/>
</dbReference>
<dbReference type="EC" id="3.6.3.8" evidence="11"/>
<dbReference type="InterPro" id="IPR023298">
    <property type="entry name" value="ATPase_P-typ_TM_dom_sf"/>
</dbReference>
<evidence type="ECO:0000256" key="4">
    <source>
        <dbReference type="ARBA" id="ARBA00022741"/>
    </source>
</evidence>
<dbReference type="Proteomes" id="UP000248857">
    <property type="component" value="Unassembled WGS sequence"/>
</dbReference>
<dbReference type="InterPro" id="IPR023299">
    <property type="entry name" value="ATPase_P-typ_cyto_dom_N"/>
</dbReference>
<protein>
    <submittedName>
        <fullName evidence="11">Calcium-transporting ATPase 1</fullName>
        <ecNumber evidence="11">3.6.3.8</ecNumber>
    </submittedName>
</protein>
<dbReference type="InterPro" id="IPR018303">
    <property type="entry name" value="ATPase_P-typ_P_site"/>
</dbReference>
<dbReference type="SUPFAM" id="SSF81665">
    <property type="entry name" value="Calcium ATPase, transmembrane domain M"/>
    <property type="match status" value="1"/>
</dbReference>
<evidence type="ECO:0000313" key="12">
    <source>
        <dbReference type="Proteomes" id="UP000248857"/>
    </source>
</evidence>
<keyword evidence="5" id="KW-0067">ATP-binding</keyword>
<keyword evidence="6" id="KW-1278">Translocase</keyword>
<dbReference type="InterPro" id="IPR004014">
    <property type="entry name" value="ATPase_P-typ_cation-transptr_N"/>
</dbReference>
<dbReference type="GO" id="GO:0016887">
    <property type="term" value="F:ATP hydrolysis activity"/>
    <property type="evidence" value="ECO:0007669"/>
    <property type="project" value="InterPro"/>
</dbReference>
<dbReference type="RefSeq" id="WP_110988343.1">
    <property type="nucleotide sequence ID" value="NZ_CAWNWM010000021.1"/>
</dbReference>
<keyword evidence="3 9" id="KW-0812">Transmembrane</keyword>
<dbReference type="PRINTS" id="PR00120">
    <property type="entry name" value="HATPASE"/>
</dbReference>
<evidence type="ECO:0000256" key="1">
    <source>
        <dbReference type="ARBA" id="ARBA00004141"/>
    </source>
</evidence>
<comment type="caution">
    <text evidence="11">The sequence shown here is derived from an EMBL/GenBank/DDBJ whole genome shotgun (WGS) entry which is preliminary data.</text>
</comment>
<dbReference type="Pfam" id="PF00689">
    <property type="entry name" value="Cation_ATPase_C"/>
    <property type="match status" value="1"/>
</dbReference>
<evidence type="ECO:0000256" key="6">
    <source>
        <dbReference type="ARBA" id="ARBA00022967"/>
    </source>
</evidence>
<dbReference type="GO" id="GO:0005524">
    <property type="term" value="F:ATP binding"/>
    <property type="evidence" value="ECO:0007669"/>
    <property type="project" value="UniProtKB-KW"/>
</dbReference>
<evidence type="ECO:0000256" key="9">
    <source>
        <dbReference type="SAM" id="Phobius"/>
    </source>
</evidence>
<dbReference type="Gene3D" id="3.40.1110.10">
    <property type="entry name" value="Calcium-transporting ATPase, cytoplasmic domain N"/>
    <property type="match status" value="1"/>
</dbReference>
<dbReference type="OrthoDB" id="499468at2"/>
<dbReference type="GO" id="GO:0005391">
    <property type="term" value="F:P-type sodium:potassium-exchanging transporter activity"/>
    <property type="evidence" value="ECO:0007669"/>
    <property type="project" value="TreeGrafter"/>
</dbReference>
<feature type="transmembrane region" description="Helical" evidence="9">
    <location>
        <begin position="287"/>
        <end position="312"/>
    </location>
</feature>
<dbReference type="InterPro" id="IPR059000">
    <property type="entry name" value="ATPase_P-type_domA"/>
</dbReference>
<dbReference type="GO" id="GO:0036376">
    <property type="term" value="P:sodium ion export across plasma membrane"/>
    <property type="evidence" value="ECO:0007669"/>
    <property type="project" value="TreeGrafter"/>
</dbReference>
<reference evidence="11 12" key="1">
    <citation type="journal article" date="2018" name="Sci. Rep.">
        <title>A novel species of the marine cyanobacterium Acaryochloris with a unique pigment content and lifestyle.</title>
        <authorList>
            <person name="Partensky F."/>
            <person name="Six C."/>
            <person name="Ratin M."/>
            <person name="Garczarek L."/>
            <person name="Vaulot D."/>
            <person name="Probert I."/>
            <person name="Calteau A."/>
            <person name="Gourvil P."/>
            <person name="Marie D."/>
            <person name="Grebert T."/>
            <person name="Bouchier C."/>
            <person name="Le Panse S."/>
            <person name="Gachenot M."/>
            <person name="Rodriguez F."/>
            <person name="Garrido J.L."/>
        </authorList>
    </citation>
    <scope>NUCLEOTIDE SEQUENCE [LARGE SCALE GENOMIC DNA]</scope>
    <source>
        <strain evidence="11 12">RCC1774</strain>
    </source>
</reference>
<feature type="transmembrane region" description="Helical" evidence="9">
    <location>
        <begin position="776"/>
        <end position="794"/>
    </location>
</feature>
<dbReference type="GO" id="GO:0005886">
    <property type="term" value="C:plasma membrane"/>
    <property type="evidence" value="ECO:0007669"/>
    <property type="project" value="TreeGrafter"/>
</dbReference>
<dbReference type="SUPFAM" id="SSF56784">
    <property type="entry name" value="HAD-like"/>
    <property type="match status" value="1"/>
</dbReference>
<keyword evidence="7 9" id="KW-1133">Transmembrane helix</keyword>
<dbReference type="InterPro" id="IPR050510">
    <property type="entry name" value="Cation_transp_ATPase_P-type"/>
</dbReference>
<sequence>MKSPRLSVPNLAPAPWHCQTTDAVLKHWQVNRNQGLSSEKVQQSLEQYGPNRQPDAQPRSRLSILVEQFQTLPVVLLSVAAVLSFLTGGHTDAIVIMVVVLINAVIGYTTESQSERIIQSLKDRTEYTAQVVRNGILIGINIQNVVPGDMLSLKPGSVVAADARLIETERLSIDESVLTGESLPVQKITDGLANAVAVLGDRNNMVYKGTLVTGGQGLAVVVATGTATEIGRIQMLVGTTLASPTPMEQQLDQVGNLLVYVSSGVCLVIFGLGLLRGYGLLQMLKTSIALAVAAVPEGLPAVATTTLALGILEMRRQKVLIRRLEAVEALGSMQSLCLDKTGTLTENTMSVVELFADNRTIQVSDGDWLNGDHPIQPLNSDDLQLLLKVLVLCNETDVNGSNEIESLAGSSTEKALVELAIRAGVDVSDLRKTLPRLVTQYRSCDRNYMATLHTAKKTDQQLIAVKGNPNEVLRLCQWRLEAGTQVVLSDADRQSIADANQKMAGQALRVLGIAYRLSTCESKGKTESLIAPNTIVWLGLVGMTDPIRQGIGGAIKTFHQAGVDTMMLTGDQHPTAYAVGQTLNLSQDQPLQILDANNLDESDLDLSDCAVHGFARISPTNKLQIVQALQQTGRVVAMTGDGINDAPALKAADIGIAMGNTGTDLAREVADVVLADDNLATLITAISRGRTIYSNIRKAIHFLLSTNLSEILVMLLATGAALGQPLNALQLLWLNLITDIFPGLALALEPPEAGVLNLPPRDPSESLLRAADLKRMLFEALIISISALATYSYAVNQYGIGPHATTLGFLSLTSAQLLHALSCRSSTLGIFSKESLPPNLYLASALVFSFSLQLLVLMIPGLRLLLNISSISGGDECLIVLSAVLPLFVNEATKGLFHQVLGDQQRTSEGTPPTSP</sequence>
<keyword evidence="4" id="KW-0547">Nucleotide-binding</keyword>
<dbReference type="PRINTS" id="PR00119">
    <property type="entry name" value="CATATPASE"/>
</dbReference>
<dbReference type="SUPFAM" id="SSF81660">
    <property type="entry name" value="Metal cation-transporting ATPase, ATP-binding domain N"/>
    <property type="match status" value="1"/>
</dbReference>